<dbReference type="InterPro" id="IPR050189">
    <property type="entry name" value="MFS_Efflux_Transporters"/>
</dbReference>
<feature type="transmembrane region" description="Helical" evidence="6">
    <location>
        <begin position="252"/>
        <end position="273"/>
    </location>
</feature>
<dbReference type="PRINTS" id="PR01035">
    <property type="entry name" value="TCRTETA"/>
</dbReference>
<dbReference type="InterPro" id="IPR001958">
    <property type="entry name" value="Tet-R_TetA/multi-R_MdtG-like"/>
</dbReference>
<keyword evidence="9" id="KW-1185">Reference proteome</keyword>
<feature type="transmembrane region" description="Helical" evidence="6">
    <location>
        <begin position="346"/>
        <end position="369"/>
    </location>
</feature>
<evidence type="ECO:0000313" key="9">
    <source>
        <dbReference type="Proteomes" id="UP000188276"/>
    </source>
</evidence>
<evidence type="ECO:0000256" key="6">
    <source>
        <dbReference type="SAM" id="Phobius"/>
    </source>
</evidence>
<feature type="domain" description="Major facilitator superfamily (MFS) profile" evidence="7">
    <location>
        <begin position="22"/>
        <end position="398"/>
    </location>
</feature>
<evidence type="ECO:0000256" key="5">
    <source>
        <dbReference type="ARBA" id="ARBA00023136"/>
    </source>
</evidence>
<feature type="transmembrane region" description="Helical" evidence="6">
    <location>
        <begin position="315"/>
        <end position="334"/>
    </location>
</feature>
<organism evidence="8 9">
    <name type="scientific">Vibrio ruber (strain DSM 16370 / JCM 11486 / BCRC 17186 / CECT 7878 / LMG 23124 / VR1)</name>
    <dbReference type="NCBI Taxonomy" id="1123498"/>
    <lineage>
        <taxon>Bacteria</taxon>
        <taxon>Pseudomonadati</taxon>
        <taxon>Pseudomonadota</taxon>
        <taxon>Gammaproteobacteria</taxon>
        <taxon>Vibrionales</taxon>
        <taxon>Vibrionaceae</taxon>
        <taxon>Vibrio</taxon>
    </lineage>
</organism>
<gene>
    <name evidence="8" type="primary">pbuE</name>
    <name evidence="8" type="ORF">VR7878_02599</name>
</gene>
<feature type="transmembrane region" description="Helical" evidence="6">
    <location>
        <begin position="21"/>
        <end position="40"/>
    </location>
</feature>
<keyword evidence="3 6" id="KW-0812">Transmembrane</keyword>
<reference evidence="9" key="1">
    <citation type="submission" date="2017-02" db="EMBL/GenBank/DDBJ databases">
        <authorList>
            <person name="Rodrigo-Torres L."/>
            <person name="Arahal R.D."/>
            <person name="Lucena T."/>
        </authorList>
    </citation>
    <scope>NUCLEOTIDE SEQUENCE [LARGE SCALE GENOMIC DNA]</scope>
    <source>
        <strain evidence="9">CECT 7878</strain>
    </source>
</reference>
<dbReference type="PANTHER" id="PTHR43124:SF3">
    <property type="entry name" value="CHLORAMPHENICOL EFFLUX PUMP RV0191"/>
    <property type="match status" value="1"/>
</dbReference>
<evidence type="ECO:0000256" key="4">
    <source>
        <dbReference type="ARBA" id="ARBA00022989"/>
    </source>
</evidence>
<evidence type="ECO:0000256" key="2">
    <source>
        <dbReference type="ARBA" id="ARBA00022475"/>
    </source>
</evidence>
<feature type="transmembrane region" description="Helical" evidence="6">
    <location>
        <begin position="375"/>
        <end position="395"/>
    </location>
</feature>
<dbReference type="GO" id="GO:0005886">
    <property type="term" value="C:plasma membrane"/>
    <property type="evidence" value="ECO:0007669"/>
    <property type="project" value="UniProtKB-SubCell"/>
</dbReference>
<dbReference type="InterPro" id="IPR011701">
    <property type="entry name" value="MFS"/>
</dbReference>
<feature type="transmembrane region" description="Helical" evidence="6">
    <location>
        <begin position="285"/>
        <end position="309"/>
    </location>
</feature>
<comment type="subcellular location">
    <subcellularLocation>
        <location evidence="1">Cell membrane</location>
        <topology evidence="1">Multi-pass membrane protein</topology>
    </subcellularLocation>
</comment>
<dbReference type="InterPro" id="IPR020846">
    <property type="entry name" value="MFS_dom"/>
</dbReference>
<dbReference type="EMBL" id="FULE01000034">
    <property type="protein sequence ID" value="SJN58008.1"/>
    <property type="molecule type" value="Genomic_DNA"/>
</dbReference>
<accession>A0A1R4LNG6</accession>
<evidence type="ECO:0000256" key="1">
    <source>
        <dbReference type="ARBA" id="ARBA00004651"/>
    </source>
</evidence>
<feature type="transmembrane region" description="Helical" evidence="6">
    <location>
        <begin position="60"/>
        <end position="79"/>
    </location>
</feature>
<dbReference type="InterPro" id="IPR036259">
    <property type="entry name" value="MFS_trans_sf"/>
</dbReference>
<feature type="transmembrane region" description="Helical" evidence="6">
    <location>
        <begin position="174"/>
        <end position="196"/>
    </location>
</feature>
<dbReference type="Proteomes" id="UP000188276">
    <property type="component" value="Unassembled WGS sequence"/>
</dbReference>
<evidence type="ECO:0000313" key="8">
    <source>
        <dbReference type="EMBL" id="SJN58008.1"/>
    </source>
</evidence>
<dbReference type="GO" id="GO:0022857">
    <property type="term" value="F:transmembrane transporter activity"/>
    <property type="evidence" value="ECO:0007669"/>
    <property type="project" value="InterPro"/>
</dbReference>
<dbReference type="SUPFAM" id="SSF103473">
    <property type="entry name" value="MFS general substrate transporter"/>
    <property type="match status" value="1"/>
</dbReference>
<dbReference type="OrthoDB" id="9812221at2"/>
<protein>
    <submittedName>
        <fullName evidence="8">Purine efflux pump PbuE</fullName>
    </submittedName>
</protein>
<feature type="transmembrane region" description="Helical" evidence="6">
    <location>
        <begin position="146"/>
        <end position="168"/>
    </location>
</feature>
<keyword evidence="5 6" id="KW-0472">Membrane</keyword>
<proteinExistence type="predicted"/>
<sequence length="411" mass="43816">MFDSPSSLQGRKPSNPQLNNRVLMILAISVFLVGATEFMLSSMLRPLADAFNTTTVNASWLVASYAIAYAVSAPILGYISDRIDRRSLLLLALLAFSIDGAAISFAPTFEVAVGLRVFGGIASAIIIPTTFALISEWVPRMNQAKAMGILMLGMTAGIAFGPALAGILTEEISWRAPFTITSLGCVMVFIVGFYILPQTGKQPIICQNRTGRWYRKWLVWRPLVAKGCWNGSGVAAFLLSGEILQHRFGYDAAEIGMTVTAFGLGLGLGNLGAGILKKKCRREELSLVVVTTVLMLSVSIFMLVTLSVFGTIICLVAWGAALGAGAPSSTVILAERSAQDKGTVLSFAETMNNIVIFAAIPLASLLLATQGTKEAYTVIAFGLGIGLLLTVTDAIEAVRKEATSKIDESFR</sequence>
<dbReference type="Pfam" id="PF07690">
    <property type="entry name" value="MFS_1"/>
    <property type="match status" value="2"/>
</dbReference>
<keyword evidence="4 6" id="KW-1133">Transmembrane helix</keyword>
<feature type="transmembrane region" description="Helical" evidence="6">
    <location>
        <begin position="217"/>
        <end position="240"/>
    </location>
</feature>
<feature type="transmembrane region" description="Helical" evidence="6">
    <location>
        <begin position="88"/>
        <end position="107"/>
    </location>
</feature>
<dbReference type="Gene3D" id="1.20.1250.20">
    <property type="entry name" value="MFS general substrate transporter like domains"/>
    <property type="match status" value="1"/>
</dbReference>
<name>A0A1R4LNG6_VIBR1</name>
<dbReference type="AlphaFoldDB" id="A0A1R4LNG6"/>
<feature type="transmembrane region" description="Helical" evidence="6">
    <location>
        <begin position="113"/>
        <end position="134"/>
    </location>
</feature>
<dbReference type="STRING" id="1123498.VR7878_02599"/>
<evidence type="ECO:0000256" key="3">
    <source>
        <dbReference type="ARBA" id="ARBA00022692"/>
    </source>
</evidence>
<dbReference type="PANTHER" id="PTHR43124">
    <property type="entry name" value="PURINE EFFLUX PUMP PBUE"/>
    <property type="match status" value="1"/>
</dbReference>
<dbReference type="PROSITE" id="PS50850">
    <property type="entry name" value="MFS"/>
    <property type="match status" value="1"/>
</dbReference>
<evidence type="ECO:0000259" key="7">
    <source>
        <dbReference type="PROSITE" id="PS50850"/>
    </source>
</evidence>
<keyword evidence="2" id="KW-1003">Cell membrane</keyword>